<dbReference type="Gene3D" id="1.50.10.10">
    <property type="match status" value="1"/>
</dbReference>
<accession>A0ABY6NZK9</accession>
<dbReference type="InterPro" id="IPR008928">
    <property type="entry name" value="6-hairpin_glycosidase_sf"/>
</dbReference>
<name>A0ABY6NZK9_9NOCA</name>
<evidence type="ECO:0000313" key="2">
    <source>
        <dbReference type="EMBL" id="UZJ24852.1"/>
    </source>
</evidence>
<keyword evidence="3" id="KW-1185">Reference proteome</keyword>
<protein>
    <recommendedName>
        <fullName evidence="4">Glucosidase</fullName>
    </recommendedName>
</protein>
<dbReference type="PROSITE" id="PS51257">
    <property type="entry name" value="PROKAR_LIPOPROTEIN"/>
    <property type="match status" value="1"/>
</dbReference>
<feature type="compositionally biased region" description="Polar residues" evidence="1">
    <location>
        <begin position="36"/>
        <end position="46"/>
    </location>
</feature>
<gene>
    <name evidence="2" type="ORF">RHODO2019_17410</name>
</gene>
<evidence type="ECO:0000313" key="3">
    <source>
        <dbReference type="Proteomes" id="UP001164965"/>
    </source>
</evidence>
<dbReference type="PANTHER" id="PTHR10412">
    <property type="entry name" value="MANNOSYL-OLIGOSACCHARIDE GLUCOSIDASE"/>
    <property type="match status" value="1"/>
</dbReference>
<dbReference type="RefSeq" id="WP_265382958.1">
    <property type="nucleotide sequence ID" value="NZ_CP110615.1"/>
</dbReference>
<dbReference type="SUPFAM" id="SSF48208">
    <property type="entry name" value="Six-hairpin glycosidases"/>
    <property type="match status" value="1"/>
</dbReference>
<organism evidence="2 3">
    <name type="scientific">Rhodococcus antarcticus</name>
    <dbReference type="NCBI Taxonomy" id="2987751"/>
    <lineage>
        <taxon>Bacteria</taxon>
        <taxon>Bacillati</taxon>
        <taxon>Actinomycetota</taxon>
        <taxon>Actinomycetes</taxon>
        <taxon>Mycobacteriales</taxon>
        <taxon>Nocardiaceae</taxon>
        <taxon>Rhodococcus</taxon>
    </lineage>
</organism>
<dbReference type="Proteomes" id="UP001164965">
    <property type="component" value="Chromosome"/>
</dbReference>
<evidence type="ECO:0008006" key="4">
    <source>
        <dbReference type="Google" id="ProtNLM"/>
    </source>
</evidence>
<dbReference type="InterPro" id="IPR012341">
    <property type="entry name" value="6hp_glycosidase-like_sf"/>
</dbReference>
<evidence type="ECO:0000256" key="1">
    <source>
        <dbReference type="SAM" id="MobiDB-lite"/>
    </source>
</evidence>
<dbReference type="PANTHER" id="PTHR10412:SF10">
    <property type="entry name" value="GLYCOSYL HYDROLASE FAMILY 63 C-TERMINAL DOMAIN-CONTAINING PROTEIN"/>
    <property type="match status" value="1"/>
</dbReference>
<proteinExistence type="predicted"/>
<feature type="region of interest" description="Disordered" evidence="1">
    <location>
        <begin position="36"/>
        <end position="57"/>
    </location>
</feature>
<sequence>MRLRRILEKVFDREELLSPHGIGSLSAACRETVTAQVGGQNSSTSHEPGESRTGLFGGSSNWRGRVWFPVNVLPVDALHTDGRHFGDSFTIEVPTGSGNVRTLEQAADTIERGLSSLFRPVDGVRPADGQRIESSAGPVWSAHPTSTEFFDGDTGEGLGATHQTGWTALVATLFRA</sequence>
<reference evidence="2" key="1">
    <citation type="submission" date="2022-10" db="EMBL/GenBank/DDBJ databases">
        <title>Rhodococcus sp.75.</title>
        <authorList>
            <person name="Sun M."/>
        </authorList>
    </citation>
    <scope>NUCLEOTIDE SEQUENCE</scope>
    <source>
        <strain evidence="2">75</strain>
    </source>
</reference>
<dbReference type="EMBL" id="CP110615">
    <property type="protein sequence ID" value="UZJ24852.1"/>
    <property type="molecule type" value="Genomic_DNA"/>
</dbReference>
<dbReference type="InterPro" id="IPR004888">
    <property type="entry name" value="Glycoside_hydrolase_63"/>
</dbReference>